<evidence type="ECO:0000259" key="1">
    <source>
        <dbReference type="Pfam" id="PF00856"/>
    </source>
</evidence>
<protein>
    <recommendedName>
        <fullName evidence="1">SET domain-containing protein</fullName>
    </recommendedName>
</protein>
<evidence type="ECO:0000313" key="2">
    <source>
        <dbReference type="EMBL" id="MDQ0008886.1"/>
    </source>
</evidence>
<dbReference type="Gene3D" id="2.170.270.10">
    <property type="entry name" value="SET domain"/>
    <property type="match status" value="1"/>
</dbReference>
<accession>A0ABT9SWY2</accession>
<proteinExistence type="predicted"/>
<dbReference type="EMBL" id="JAUSSK010000001">
    <property type="protein sequence ID" value="MDQ0008886.1"/>
    <property type="molecule type" value="Genomic_DNA"/>
</dbReference>
<evidence type="ECO:0000313" key="3">
    <source>
        <dbReference type="Proteomes" id="UP001237737"/>
    </source>
</evidence>
<comment type="caution">
    <text evidence="2">The sequence shown here is derived from an EMBL/GenBank/DDBJ whole genome shotgun (WGS) entry which is preliminary data.</text>
</comment>
<keyword evidence="3" id="KW-1185">Reference proteome</keyword>
<dbReference type="CDD" id="cd08161">
    <property type="entry name" value="SET"/>
    <property type="match status" value="1"/>
</dbReference>
<dbReference type="Pfam" id="PF00856">
    <property type="entry name" value="SET"/>
    <property type="match status" value="1"/>
</dbReference>
<dbReference type="SUPFAM" id="SSF82199">
    <property type="entry name" value="SET domain"/>
    <property type="match status" value="1"/>
</dbReference>
<sequence>MRSRQEQGLDDPMILPRYRIADSAIPGAGKGLFVDEFVAAGRVVTAPDQIDRTHAWAEIVASPSLSADLHAAARWFEDRYTVSPEWPDECYVNHSFEPTGIWHLGFIFAAKDLSQGTEITVDYRHLLSPGQDESFQDAATGEKITGLSWQESLALSTHALARLLG</sequence>
<dbReference type="Proteomes" id="UP001237737">
    <property type="component" value="Unassembled WGS sequence"/>
</dbReference>
<feature type="domain" description="SET" evidence="1">
    <location>
        <begin position="29"/>
        <end position="123"/>
    </location>
</feature>
<name>A0ABT9SWY2_9GAMM</name>
<gene>
    <name evidence="2" type="ORF">J2T07_001045</name>
</gene>
<dbReference type="InterPro" id="IPR046341">
    <property type="entry name" value="SET_dom_sf"/>
</dbReference>
<reference evidence="2 3" key="1">
    <citation type="submission" date="2023-07" db="EMBL/GenBank/DDBJ databases">
        <title>Sorghum-associated microbial communities from plants grown in Nebraska, USA.</title>
        <authorList>
            <person name="Schachtman D."/>
        </authorList>
    </citation>
    <scope>NUCLEOTIDE SEQUENCE [LARGE SCALE GENOMIC DNA]</scope>
    <source>
        <strain evidence="2 3">CC60</strain>
    </source>
</reference>
<dbReference type="InterPro" id="IPR001214">
    <property type="entry name" value="SET_dom"/>
</dbReference>
<organism evidence="2 3">
    <name type="scientific">Luteibacter jiangsuensis</name>
    <dbReference type="NCBI Taxonomy" id="637577"/>
    <lineage>
        <taxon>Bacteria</taxon>
        <taxon>Pseudomonadati</taxon>
        <taxon>Pseudomonadota</taxon>
        <taxon>Gammaproteobacteria</taxon>
        <taxon>Lysobacterales</taxon>
        <taxon>Rhodanobacteraceae</taxon>
        <taxon>Luteibacter</taxon>
    </lineage>
</organism>